<dbReference type="InterPro" id="IPR027417">
    <property type="entry name" value="P-loop_NTPase"/>
</dbReference>
<dbReference type="AlphaFoldDB" id="A0AAW5JM53"/>
<keyword evidence="1" id="KW-0808">Transferase</keyword>
<dbReference type="EMBL" id="JANFYS010000001">
    <property type="protein sequence ID" value="MCQ4768969.1"/>
    <property type="molecule type" value="Genomic_DNA"/>
</dbReference>
<reference evidence="1" key="1">
    <citation type="submission" date="2022-06" db="EMBL/GenBank/DDBJ databases">
        <title>Isolation of gut microbiota from human fecal samples.</title>
        <authorList>
            <person name="Pamer E.G."/>
            <person name="Barat B."/>
            <person name="Waligurski E."/>
            <person name="Medina S."/>
            <person name="Paddock L."/>
            <person name="Mostad J."/>
        </authorList>
    </citation>
    <scope>NUCLEOTIDE SEQUENCE</scope>
    <source>
        <strain evidence="1">DFI.9.91</strain>
    </source>
</reference>
<dbReference type="GO" id="GO:0016301">
    <property type="term" value="F:kinase activity"/>
    <property type="evidence" value="ECO:0007669"/>
    <property type="project" value="UniProtKB-KW"/>
</dbReference>
<accession>A0AAW5JM53</accession>
<comment type="caution">
    <text evidence="1">The sequence shown here is derived from an EMBL/GenBank/DDBJ whole genome shotgun (WGS) entry which is preliminary data.</text>
</comment>
<gene>
    <name evidence="1" type="ORF">NE579_00620</name>
</gene>
<evidence type="ECO:0000313" key="2">
    <source>
        <dbReference type="Proteomes" id="UP001204562"/>
    </source>
</evidence>
<organism evidence="1 2">
    <name type="scientific">Intestinimonas massiliensis</name>
    <name type="common">ex Afouda et al. 2020</name>
    <dbReference type="NCBI Taxonomy" id="1673721"/>
    <lineage>
        <taxon>Bacteria</taxon>
        <taxon>Bacillati</taxon>
        <taxon>Bacillota</taxon>
        <taxon>Clostridia</taxon>
        <taxon>Eubacteriales</taxon>
        <taxon>Intestinimonas</taxon>
    </lineage>
</organism>
<evidence type="ECO:0000313" key="1">
    <source>
        <dbReference type="EMBL" id="MCQ4768969.1"/>
    </source>
</evidence>
<sequence>MKARTITISRQYGSGGHEVAKKLSEALGLPCYDNEVISLAAKESGAQLWEFQMAENLRDTNFIYNLSMIAPHSDIQEEPYSVKLFRAQSEAMAELAGRGPAVFVGRCGNFVLRQDPEAVHFFICGSLTKRTERAVAQYGLAERGAQREVDRVDRQRAAYYGVNTNWRWGDGSYYDLVINTDRLGVDGAVATILDYLNQLE</sequence>
<dbReference type="SUPFAM" id="SSF52540">
    <property type="entry name" value="P-loop containing nucleoside triphosphate hydrolases"/>
    <property type="match status" value="1"/>
</dbReference>
<dbReference type="Gene3D" id="3.40.50.300">
    <property type="entry name" value="P-loop containing nucleotide triphosphate hydrolases"/>
    <property type="match status" value="1"/>
</dbReference>
<proteinExistence type="predicted"/>
<name>A0AAW5JM53_9FIRM</name>
<dbReference type="RefSeq" id="WP_256302886.1">
    <property type="nucleotide sequence ID" value="NZ_JANFYS010000001.1"/>
</dbReference>
<dbReference type="Pfam" id="PF13189">
    <property type="entry name" value="Cytidylate_kin2"/>
    <property type="match status" value="1"/>
</dbReference>
<protein>
    <submittedName>
        <fullName evidence="1">Cytidylate kinase-like family protein</fullName>
    </submittedName>
</protein>
<keyword evidence="1" id="KW-0418">Kinase</keyword>
<dbReference type="Proteomes" id="UP001204562">
    <property type="component" value="Unassembled WGS sequence"/>
</dbReference>